<proteinExistence type="predicted"/>
<dbReference type="AlphaFoldDB" id="A0A2P2N5J7"/>
<accession>A0A2P2N5J7</accession>
<evidence type="ECO:0000313" key="1">
    <source>
        <dbReference type="EMBL" id="MBX37733.1"/>
    </source>
</evidence>
<sequence>MFRAYSKKMFIHLQVSTLPLASAMQLIHHENCINSIW</sequence>
<name>A0A2P2N5J7_RHIMU</name>
<dbReference type="EMBL" id="GGEC01057249">
    <property type="protein sequence ID" value="MBX37733.1"/>
    <property type="molecule type" value="Transcribed_RNA"/>
</dbReference>
<organism evidence="1">
    <name type="scientific">Rhizophora mucronata</name>
    <name type="common">Asiatic mangrove</name>
    <dbReference type="NCBI Taxonomy" id="61149"/>
    <lineage>
        <taxon>Eukaryota</taxon>
        <taxon>Viridiplantae</taxon>
        <taxon>Streptophyta</taxon>
        <taxon>Embryophyta</taxon>
        <taxon>Tracheophyta</taxon>
        <taxon>Spermatophyta</taxon>
        <taxon>Magnoliopsida</taxon>
        <taxon>eudicotyledons</taxon>
        <taxon>Gunneridae</taxon>
        <taxon>Pentapetalae</taxon>
        <taxon>rosids</taxon>
        <taxon>fabids</taxon>
        <taxon>Malpighiales</taxon>
        <taxon>Rhizophoraceae</taxon>
        <taxon>Rhizophora</taxon>
    </lineage>
</organism>
<protein>
    <submittedName>
        <fullName evidence="1">Uncharacterized protein</fullName>
    </submittedName>
</protein>
<reference evidence="1" key="1">
    <citation type="submission" date="2018-02" db="EMBL/GenBank/DDBJ databases">
        <title>Rhizophora mucronata_Transcriptome.</title>
        <authorList>
            <person name="Meera S.P."/>
            <person name="Sreeshan A."/>
            <person name="Augustine A."/>
        </authorList>
    </citation>
    <scope>NUCLEOTIDE SEQUENCE</scope>
    <source>
        <tissue evidence="1">Leaf</tissue>
    </source>
</reference>